<dbReference type="PANTHER" id="PTHR37690">
    <property type="entry name" value="CHORISMATE DEHYDRATASE"/>
    <property type="match status" value="1"/>
</dbReference>
<comment type="pathway">
    <text evidence="1 4">Quinol/quinone metabolism; menaquinone biosynthesis.</text>
</comment>
<evidence type="ECO:0000313" key="5">
    <source>
        <dbReference type="EMBL" id="ANC77684.1"/>
    </source>
</evidence>
<dbReference type="Gene3D" id="3.40.190.10">
    <property type="entry name" value="Periplasmic binding protein-like II"/>
    <property type="match status" value="2"/>
</dbReference>
<organism evidence="5 6">
    <name type="scientific">Fictibacillus phosphorivorans</name>
    <dbReference type="NCBI Taxonomy" id="1221500"/>
    <lineage>
        <taxon>Bacteria</taxon>
        <taxon>Bacillati</taxon>
        <taxon>Bacillota</taxon>
        <taxon>Bacilli</taxon>
        <taxon>Bacillales</taxon>
        <taxon>Fictibacillaceae</taxon>
        <taxon>Fictibacillus</taxon>
    </lineage>
</organism>
<evidence type="ECO:0000313" key="6">
    <source>
        <dbReference type="Proteomes" id="UP000076623"/>
    </source>
</evidence>
<dbReference type="InterPro" id="IPR003773">
    <property type="entry name" value="Menaquinone_biosynth"/>
</dbReference>
<dbReference type="HAMAP" id="MF_00995">
    <property type="entry name" value="MqnA"/>
    <property type="match status" value="1"/>
</dbReference>
<reference evidence="5 6" key="1">
    <citation type="submission" date="2016-04" db="EMBL/GenBank/DDBJ databases">
        <title>Complete genome sequence of Fictibacillus phosphorivorans G25-29, a strain toxic to nematodes.</title>
        <authorList>
            <person name="Zheng Z."/>
        </authorList>
    </citation>
    <scope>NUCLEOTIDE SEQUENCE [LARGE SCALE GENOMIC DNA]</scope>
    <source>
        <strain evidence="5 6">G25-29</strain>
    </source>
</reference>
<dbReference type="AlphaFoldDB" id="A0A160INB1"/>
<name>A0A160INB1_9BACL</name>
<accession>A0A160INB1</accession>
<comment type="similarity">
    <text evidence="4">Belongs to the MqnA/MqnD family. MqnA subfamily.</text>
</comment>
<dbReference type="STRING" id="1221500.ABE65_013105"/>
<keyword evidence="6" id="KW-1185">Reference proteome</keyword>
<gene>
    <name evidence="4" type="primary">mqnA</name>
    <name evidence="5" type="ORF">ABE65_013105</name>
</gene>
<evidence type="ECO:0000256" key="1">
    <source>
        <dbReference type="ARBA" id="ARBA00004863"/>
    </source>
</evidence>
<dbReference type="EMBL" id="CP015378">
    <property type="protein sequence ID" value="ANC77684.1"/>
    <property type="molecule type" value="Genomic_DNA"/>
</dbReference>
<dbReference type="Proteomes" id="UP000076623">
    <property type="component" value="Chromosome"/>
</dbReference>
<dbReference type="EC" id="4.2.1.151" evidence="4"/>
<dbReference type="Pfam" id="PF02621">
    <property type="entry name" value="VitK2_biosynth"/>
    <property type="match status" value="1"/>
</dbReference>
<evidence type="ECO:0000256" key="4">
    <source>
        <dbReference type="HAMAP-Rule" id="MF_00995"/>
    </source>
</evidence>
<comment type="function">
    <text evidence="4">Catalyzes the dehydration of chorismate into 3-[(1-carboxyvinyl)oxy]benzoate, a step in the biosynthesis of menaquinone (MK, vitamin K2).</text>
</comment>
<dbReference type="KEGG" id="fpn:ABE65_013105"/>
<dbReference type="SUPFAM" id="SSF53850">
    <property type="entry name" value="Periplasmic binding protein-like II"/>
    <property type="match status" value="1"/>
</dbReference>
<dbReference type="InterPro" id="IPR030868">
    <property type="entry name" value="MqnA"/>
</dbReference>
<keyword evidence="3 4" id="KW-0456">Lyase</keyword>
<dbReference type="RefSeq" id="WP_066395672.1">
    <property type="nucleotide sequence ID" value="NZ_CP015378.1"/>
</dbReference>
<evidence type="ECO:0000256" key="2">
    <source>
        <dbReference type="ARBA" id="ARBA00022428"/>
    </source>
</evidence>
<dbReference type="UniPathway" id="UPA00079"/>
<protein>
    <recommendedName>
        <fullName evidence="4">Chorismate dehydratase</fullName>
        <ecNumber evidence="4">4.2.1.151</ecNumber>
    </recommendedName>
    <alternativeName>
        <fullName evidence="4">Menaquinone biosynthetic enzyme MqnA</fullName>
    </alternativeName>
</protein>
<dbReference type="GO" id="GO:0016836">
    <property type="term" value="F:hydro-lyase activity"/>
    <property type="evidence" value="ECO:0007669"/>
    <property type="project" value="UniProtKB-UniRule"/>
</dbReference>
<keyword evidence="2 4" id="KW-0474">Menaquinone biosynthesis</keyword>
<comment type="catalytic activity">
    <reaction evidence="4">
        <text>chorismate = 3-[(1-carboxyvinyl)-oxy]benzoate + H2O</text>
        <dbReference type="Rhea" id="RHEA:40051"/>
        <dbReference type="ChEBI" id="CHEBI:15377"/>
        <dbReference type="ChEBI" id="CHEBI:29748"/>
        <dbReference type="ChEBI" id="CHEBI:76981"/>
        <dbReference type="EC" id="4.2.1.151"/>
    </reaction>
</comment>
<dbReference type="CDD" id="cd13634">
    <property type="entry name" value="PBP2_Sco4506"/>
    <property type="match status" value="1"/>
</dbReference>
<evidence type="ECO:0000256" key="3">
    <source>
        <dbReference type="ARBA" id="ARBA00023239"/>
    </source>
</evidence>
<sequence>MNIGEISYTNIIPLYFYLDRERLMDQGATITQAVPSRVNALMEKQLVDIGGISSFSYGKNAHNYSLVPDLSVSSFGKVNSIFLFSKFKIEELDGKRIALTSSSETSVALLKIILDRFYGVEVAYKTETPNFEAMLNTYDACLLIGDDAISAYRKRGSYNVYDLGEIWYQQTGLPMIFAVMAYRNEMETEQGALLSYVGRSMIESKERCQRENFVPVIERAITEHGGTFQFWNSYFNGLNYQFSGEHEKGLNLYFQLAVECGLLKTMPSIIKYSYK</sequence>
<dbReference type="PANTHER" id="PTHR37690:SF1">
    <property type="entry name" value="CHORISMATE DEHYDRATASE"/>
    <property type="match status" value="1"/>
</dbReference>
<proteinExistence type="inferred from homology"/>
<dbReference type="GO" id="GO:0009234">
    <property type="term" value="P:menaquinone biosynthetic process"/>
    <property type="evidence" value="ECO:0007669"/>
    <property type="project" value="UniProtKB-UniRule"/>
</dbReference>